<proteinExistence type="predicted"/>
<feature type="transmembrane region" description="Helical" evidence="1">
    <location>
        <begin position="219"/>
        <end position="238"/>
    </location>
</feature>
<evidence type="ECO:0000256" key="2">
    <source>
        <dbReference type="SAM" id="SignalP"/>
    </source>
</evidence>
<gene>
    <name evidence="3" type="ORF">GLX27_002772</name>
</gene>
<feature type="chain" id="PRO_5045897991" description="Protein PBN1" evidence="2">
    <location>
        <begin position="20"/>
        <end position="257"/>
    </location>
</feature>
<dbReference type="EMBL" id="CP046236">
    <property type="protein sequence ID" value="WFD48104.1"/>
    <property type="molecule type" value="Genomic_DNA"/>
</dbReference>
<reference evidence="3 4" key="1">
    <citation type="journal article" date="2020" name="Elife">
        <title>Loss of centromere function drives karyotype evolution in closely related Malassezia species.</title>
        <authorList>
            <person name="Sankaranarayanan S.R."/>
            <person name="Ianiri G."/>
            <person name="Coelho M.A."/>
            <person name="Reza M.H."/>
            <person name="Thimmappa B.C."/>
            <person name="Ganguly P."/>
            <person name="Vadnala R.N."/>
            <person name="Sun S."/>
            <person name="Siddharthan R."/>
            <person name="Tellgren-Roth C."/>
            <person name="Dawson T.L."/>
            <person name="Heitman J."/>
            <person name="Sanyal K."/>
        </authorList>
    </citation>
    <scope>NUCLEOTIDE SEQUENCE [LARGE SCALE GENOMIC DNA]</scope>
    <source>
        <strain evidence="3">CBS14141</strain>
    </source>
</reference>
<feature type="signal peptide" evidence="2">
    <location>
        <begin position="1"/>
        <end position="19"/>
    </location>
</feature>
<evidence type="ECO:0008006" key="5">
    <source>
        <dbReference type="Google" id="ProtNLM"/>
    </source>
</evidence>
<protein>
    <recommendedName>
        <fullName evidence="5">Protein PBN1</fullName>
    </recommendedName>
</protein>
<organism evidence="3 4">
    <name type="scientific">Malassezia furfur</name>
    <name type="common">Pityriasis versicolor infection agent</name>
    <name type="synonym">Pityrosporum furfur</name>
    <dbReference type="NCBI Taxonomy" id="55194"/>
    <lineage>
        <taxon>Eukaryota</taxon>
        <taxon>Fungi</taxon>
        <taxon>Dikarya</taxon>
        <taxon>Basidiomycota</taxon>
        <taxon>Ustilaginomycotina</taxon>
        <taxon>Malasseziomycetes</taxon>
        <taxon>Malasseziales</taxon>
        <taxon>Malasseziaceae</taxon>
        <taxon>Malassezia</taxon>
    </lineage>
</organism>
<keyword evidence="2" id="KW-0732">Signal</keyword>
<evidence type="ECO:0000313" key="4">
    <source>
        <dbReference type="Proteomes" id="UP000818624"/>
    </source>
</evidence>
<evidence type="ECO:0000256" key="1">
    <source>
        <dbReference type="SAM" id="Phobius"/>
    </source>
</evidence>
<keyword evidence="4" id="KW-1185">Reference proteome</keyword>
<name>A0ABY8ERE1_MALFU</name>
<sequence>MHLRGAALLLCLAAAGAQANTEIRTVGPLLCDLRNNVPGVDSKFLSKSWPTMSPSPSPRRFHLPRTSQGAWVALYPDYDDLETGVHVYQRKTGWWDAALLRLPESVRWFLTQRYQLRVSWPANVPATFTIDVHTSDMLGGEPAPAPRPCELLLVQITAHATGVPLHTAPARATHGLLRFAERVFGWAAPHEAHDAESLVFDLTFEHVYLGAVPSSTLCMVAYAVLALIAAHLVFRVFARRLGLARASPVHRPAPKRL</sequence>
<dbReference type="Proteomes" id="UP000818624">
    <property type="component" value="Chromosome 3"/>
</dbReference>
<keyword evidence="1" id="KW-1133">Transmembrane helix</keyword>
<keyword evidence="1" id="KW-0812">Transmembrane</keyword>
<keyword evidence="1" id="KW-0472">Membrane</keyword>
<evidence type="ECO:0000313" key="3">
    <source>
        <dbReference type="EMBL" id="WFD48104.1"/>
    </source>
</evidence>
<accession>A0ABY8ERE1</accession>